<keyword evidence="1" id="KW-0614">Plasmid</keyword>
<dbReference type="RefSeq" id="WP_155909821.1">
    <property type="nucleotide sequence ID" value="NZ_KY349138.1"/>
</dbReference>
<gene>
    <name evidence="1" type="ORF">pCBMA213_2_00133</name>
</gene>
<dbReference type="AlphaFoldDB" id="A0A1S6GKV1"/>
<protein>
    <submittedName>
        <fullName evidence="1">Uncharacterized protein</fullName>
    </submittedName>
</protein>
<sequence length="140" mass="15897">MYDLDYADLLSTIRDRFGITLRCFNSGGGCLIWESRLESQHWVWINDWDQGIKRRERRLATEAAGEPVGWFIGVYAPAGDVPAWSDEHWRVASVSHRTATAEQLPDLIELALRSITEAAHHDYDDQGAHTITYGVDTLSH</sequence>
<accession>A0A1S6GKV1</accession>
<dbReference type="EMBL" id="KY349138">
    <property type="protein sequence ID" value="AQS22497.1"/>
    <property type="molecule type" value="Genomic_DNA"/>
</dbReference>
<organism evidence="1">
    <name type="scientific">Mycolicibacterium sp. CBMA 213</name>
    <dbReference type="NCBI Taxonomy" id="1968788"/>
    <lineage>
        <taxon>Bacteria</taxon>
        <taxon>Bacillati</taxon>
        <taxon>Actinomycetota</taxon>
        <taxon>Actinomycetes</taxon>
        <taxon>Mycobacteriales</taxon>
        <taxon>Mycobacteriaceae</taxon>
        <taxon>Mycolicibacterium</taxon>
    </lineage>
</organism>
<geneLocation type="plasmid" evidence="1">
    <name>pCBMA213_2</name>
</geneLocation>
<evidence type="ECO:0000313" key="1">
    <source>
        <dbReference type="EMBL" id="AQS22497.1"/>
    </source>
</evidence>
<reference evidence="1" key="1">
    <citation type="submission" date="2016-12" db="EMBL/GenBank/DDBJ databases">
        <title>Complete plasmid sequence carrying type IV-like and type VII secretion systems from an atypical mycobacteria strain.</title>
        <authorList>
            <person name="Morgado S."/>
            <person name="Marin M."/>
            <person name="Fonseca E."/>
            <person name="Freitas F."/>
            <person name="Vicente A.C."/>
        </authorList>
    </citation>
    <scope>NUCLEOTIDE SEQUENCE</scope>
    <source>
        <strain evidence="1">CBMA 213</strain>
        <plasmid evidence="1">pCBMA213_2</plasmid>
    </source>
</reference>
<name>A0A1S6GKV1_9MYCO</name>
<proteinExistence type="predicted"/>